<dbReference type="EMBL" id="JYDJ01000644">
    <property type="protein sequence ID" value="KRX34051.1"/>
    <property type="molecule type" value="Genomic_DNA"/>
</dbReference>
<dbReference type="Proteomes" id="UP000055048">
    <property type="component" value="Unassembled WGS sequence"/>
</dbReference>
<name>A0A0V0T6H8_9BILA</name>
<evidence type="ECO:0000313" key="2">
    <source>
        <dbReference type="EMBL" id="KRX34051.1"/>
    </source>
</evidence>
<gene>
    <name evidence="2" type="ORF">T05_7974</name>
</gene>
<sequence>MSTRSTIASPDTPLENSLLSHHPKGTCRPPYLLGEEPPATTSFRCLPLVQPKSDKTAAGFPLVRCGDSVRPPNDRSERFISAPLIRRTLFDTSAFLWCPAGTPRSETGTTLMRWT</sequence>
<comment type="caution">
    <text evidence="2">The sequence shown here is derived from an EMBL/GenBank/DDBJ whole genome shotgun (WGS) entry which is preliminary data.</text>
</comment>
<feature type="compositionally biased region" description="Polar residues" evidence="1">
    <location>
        <begin position="1"/>
        <end position="19"/>
    </location>
</feature>
<accession>A0A0V0T6H8</accession>
<dbReference type="OrthoDB" id="5914135at2759"/>
<feature type="region of interest" description="Disordered" evidence="1">
    <location>
        <begin position="1"/>
        <end position="30"/>
    </location>
</feature>
<dbReference type="AlphaFoldDB" id="A0A0V0T6H8"/>
<protein>
    <submittedName>
        <fullName evidence="2">Uncharacterized protein</fullName>
    </submittedName>
</protein>
<evidence type="ECO:0000256" key="1">
    <source>
        <dbReference type="SAM" id="MobiDB-lite"/>
    </source>
</evidence>
<organism evidence="2 3">
    <name type="scientific">Trichinella murrelli</name>
    <dbReference type="NCBI Taxonomy" id="144512"/>
    <lineage>
        <taxon>Eukaryota</taxon>
        <taxon>Metazoa</taxon>
        <taxon>Ecdysozoa</taxon>
        <taxon>Nematoda</taxon>
        <taxon>Enoplea</taxon>
        <taxon>Dorylaimia</taxon>
        <taxon>Trichinellida</taxon>
        <taxon>Trichinellidae</taxon>
        <taxon>Trichinella</taxon>
    </lineage>
</organism>
<reference evidence="2 3" key="1">
    <citation type="submission" date="2015-01" db="EMBL/GenBank/DDBJ databases">
        <title>Evolution of Trichinella species and genotypes.</title>
        <authorList>
            <person name="Korhonen P.K."/>
            <person name="Edoardo P."/>
            <person name="Giuseppe L.R."/>
            <person name="Gasser R.B."/>
        </authorList>
    </citation>
    <scope>NUCLEOTIDE SEQUENCE [LARGE SCALE GENOMIC DNA]</scope>
    <source>
        <strain evidence="2">ISS417</strain>
    </source>
</reference>
<keyword evidence="3" id="KW-1185">Reference proteome</keyword>
<evidence type="ECO:0000313" key="3">
    <source>
        <dbReference type="Proteomes" id="UP000055048"/>
    </source>
</evidence>
<proteinExistence type="predicted"/>